<reference evidence="1" key="2">
    <citation type="journal article" date="2017" name="Nat. Commun.">
        <title>Single-virus genomics reveals hidden cosmopolitan and abundant viruses.</title>
        <authorList>
            <person name="Martinez-Hernandez F."/>
            <person name="Fornas O."/>
            <person name="Lluesma Gomez M."/>
            <person name="Bolduc B."/>
            <person name="de la Cruz Pena M.J."/>
            <person name="Martinez J.M."/>
            <person name="Anton J."/>
            <person name="Gasol J.M."/>
            <person name="Rosselli R."/>
            <person name="Rodriguez-Valera F."/>
            <person name="Sullivan M.B."/>
            <person name="Acinas S.G."/>
            <person name="Martinez-Garcia M."/>
        </authorList>
    </citation>
    <scope>NUCLEOTIDE SEQUENCE</scope>
</reference>
<reference evidence="1" key="1">
    <citation type="submission" date="2016-10" db="EMBL/GenBank/DDBJ databases">
        <authorList>
            <person name="Varghese N."/>
        </authorList>
    </citation>
    <scope>NUCLEOTIDE SEQUENCE</scope>
</reference>
<evidence type="ECO:0000313" key="1">
    <source>
        <dbReference type="EMBL" id="ASF00029.1"/>
    </source>
</evidence>
<dbReference type="EMBL" id="KY052811">
    <property type="protein sequence ID" value="ASF00029.1"/>
    <property type="molecule type" value="Genomic_DNA"/>
</dbReference>
<sequence>MAEIAIWPGSSSFGLVSDPTPFGFYDYDEAFREDSDKVAHWCVQRLGYPLVDIELQDINLYSCFEEAVNEYGAQVYNATIIYNFGSLVATSTGSSLNNIVVDSNYGAVPYGVGSVGGMDNAGGSGVRGRTFSGSIDIKQGQQWYDMYDPATSNSTVATLEDDEGNFVATSGSITITKIYHEAPAAINRYFDPYAGTGTGIQSLMQSFGFGNYSPGVNFMLMPLYFDVLKLQAIEFNDQIRKSGYHFELENGRYLKIWPIPTSDYKLWYDYKNSYDPLTGNSLSQDTDNDGNSKPTDLITDLSNAPYKAPVYSFINEPGKQWIRKYTLALAKEMLGSVRGKYQTVPIPGAETTLDHSRLLTEAVAEKADLVEKLRTDLEMTSKEKVLERETKEKDNKRAGAANDPMFIYIG</sequence>
<name>A0A218ML74_9VIRU</name>
<proteinExistence type="predicted"/>
<protein>
    <submittedName>
        <fullName evidence="1">Putative head completion</fullName>
    </submittedName>
</protein>
<organism evidence="1">
    <name type="scientific">uncultured virus</name>
    <dbReference type="NCBI Taxonomy" id="340016"/>
    <lineage>
        <taxon>Viruses</taxon>
        <taxon>environmental samples</taxon>
    </lineage>
</organism>
<accession>A0A218ML74</accession>